<dbReference type="Proteomes" id="UP001055185">
    <property type="component" value="Unassembled WGS sequence"/>
</dbReference>
<dbReference type="RefSeq" id="WP_238317572.1">
    <property type="nucleotide sequence ID" value="NZ_BQKV01000081.1"/>
</dbReference>
<evidence type="ECO:0000313" key="2">
    <source>
        <dbReference type="Proteomes" id="UP001055185"/>
    </source>
</evidence>
<organism evidence="1 2">
    <name type="scientific">Faecalibacterium gallinarum</name>
    <dbReference type="NCBI Taxonomy" id="2903556"/>
    <lineage>
        <taxon>Bacteria</taxon>
        <taxon>Bacillati</taxon>
        <taxon>Bacillota</taxon>
        <taxon>Clostridia</taxon>
        <taxon>Eubacteriales</taxon>
        <taxon>Oscillospiraceae</taxon>
        <taxon>Faecalibacterium</taxon>
    </lineage>
</organism>
<reference evidence="1" key="1">
    <citation type="journal article" date="2022" name="Int. J. Syst. Evol. Microbiol.">
        <title>Genome-based, phenotypic and chemotaxonomic classification of Faecalibacterium strains: proposal of three novel species Faecalibacterium duncaniae sp. nov., Faecalibacterium hattorii sp. nov. and Faecalibacterium gallinarum sp. nov. .</title>
        <authorList>
            <person name="Sakamoto M."/>
            <person name="Sakurai N."/>
            <person name="Tanno H."/>
            <person name="Iino T."/>
            <person name="Ohkuma M."/>
            <person name="Endo A."/>
        </authorList>
    </citation>
    <scope>NUCLEOTIDE SEQUENCE</scope>
    <source>
        <strain evidence="1">JCM 17207</strain>
    </source>
</reference>
<protein>
    <submittedName>
        <fullName evidence="1">Uncharacterized protein</fullName>
    </submittedName>
</protein>
<gene>
    <name evidence="1" type="ORF">JCM17207_19600</name>
</gene>
<name>A0AA37J024_9FIRM</name>
<evidence type="ECO:0000313" key="1">
    <source>
        <dbReference type="EMBL" id="GJN65335.1"/>
    </source>
</evidence>
<accession>A0AA37J024</accession>
<keyword evidence="2" id="KW-1185">Reference proteome</keyword>
<dbReference type="EMBL" id="BQKV01000081">
    <property type="protein sequence ID" value="GJN65335.1"/>
    <property type="molecule type" value="Genomic_DNA"/>
</dbReference>
<sequence>MNPNIEVIAHDLWAVNFQWVKEGWIKELRFVPDAKCNCEYACLKDDGTMVINKGSEFYPMLKSFMLKIIQRTDSELKDSVQNLNNKAVLDGYERLYLNVMEWEIKRRCIKQAYLLNHPKSTLKEKIKKYLWKVGEKYGFYQNSD</sequence>
<proteinExistence type="predicted"/>
<comment type="caution">
    <text evidence="1">The sequence shown here is derived from an EMBL/GenBank/DDBJ whole genome shotgun (WGS) entry which is preliminary data.</text>
</comment>
<dbReference type="AlphaFoldDB" id="A0AA37J024"/>